<comment type="subcellular location">
    <subcellularLocation>
        <location evidence="1">Nucleus</location>
    </subcellularLocation>
</comment>
<dbReference type="Proteomes" id="UP001239994">
    <property type="component" value="Unassembled WGS sequence"/>
</dbReference>
<evidence type="ECO:0000313" key="11">
    <source>
        <dbReference type="EMBL" id="KAK1798925.1"/>
    </source>
</evidence>
<dbReference type="AlphaFoldDB" id="A0AAD8ZH48"/>
<proteinExistence type="predicted"/>
<dbReference type="CDD" id="cd09274">
    <property type="entry name" value="RNase_HI_RT_Ty3"/>
    <property type="match status" value="1"/>
</dbReference>
<evidence type="ECO:0008006" key="13">
    <source>
        <dbReference type="Google" id="ProtNLM"/>
    </source>
</evidence>
<dbReference type="InterPro" id="IPR012337">
    <property type="entry name" value="RNaseH-like_sf"/>
</dbReference>
<dbReference type="GO" id="GO:0005634">
    <property type="term" value="C:nucleus"/>
    <property type="evidence" value="ECO:0007669"/>
    <property type="project" value="UniProtKB-SubCell"/>
</dbReference>
<evidence type="ECO:0000256" key="1">
    <source>
        <dbReference type="ARBA" id="ARBA00004123"/>
    </source>
</evidence>
<gene>
    <name evidence="11" type="ORF">P4O66_007199</name>
</gene>
<dbReference type="Gene3D" id="3.30.420.10">
    <property type="entry name" value="Ribonuclease H-like superfamily/Ribonuclease H"/>
    <property type="match status" value="1"/>
</dbReference>
<dbReference type="Pfam" id="PF24626">
    <property type="entry name" value="SH3_Tf2-1"/>
    <property type="match status" value="1"/>
</dbReference>
<keyword evidence="2" id="KW-0808">Transferase</keyword>
<keyword evidence="4" id="KW-0540">Nuclease</keyword>
<dbReference type="InterPro" id="IPR001584">
    <property type="entry name" value="Integrase_cat-core"/>
</dbReference>
<dbReference type="GO" id="GO:0004519">
    <property type="term" value="F:endonuclease activity"/>
    <property type="evidence" value="ECO:0007669"/>
    <property type="project" value="UniProtKB-KW"/>
</dbReference>
<dbReference type="Pfam" id="PF17917">
    <property type="entry name" value="RT_RNaseH"/>
    <property type="match status" value="1"/>
</dbReference>
<evidence type="ECO:0000256" key="5">
    <source>
        <dbReference type="ARBA" id="ARBA00022759"/>
    </source>
</evidence>
<dbReference type="PANTHER" id="PTHR37984">
    <property type="entry name" value="PROTEIN CBG26694"/>
    <property type="match status" value="1"/>
</dbReference>
<comment type="caution">
    <text evidence="11">The sequence shown here is derived from an EMBL/GenBank/DDBJ whole genome shotgun (WGS) entry which is preliminary data.</text>
</comment>
<dbReference type="Gene3D" id="2.40.50.40">
    <property type="match status" value="1"/>
</dbReference>
<keyword evidence="5" id="KW-0255">Endonuclease</keyword>
<dbReference type="InterPro" id="IPR043502">
    <property type="entry name" value="DNA/RNA_pol_sf"/>
</dbReference>
<evidence type="ECO:0000259" key="9">
    <source>
        <dbReference type="PROSITE" id="PS50013"/>
    </source>
</evidence>
<accession>A0AAD8ZH48</accession>
<dbReference type="InterPro" id="IPR041373">
    <property type="entry name" value="RT_RNaseH"/>
</dbReference>
<sequence length="360" mass="40000">MGERGDLWPIAYFSRKLSSAERNYGVGDCELLAMKLGFEEWRHWLEGARHPFTVNTDHKNLEYLQTTKRLNARQASKTPWVPPAGKLLPLPMPHRPWSHLAVDFVTNFPVSEGNSTVLSIVDRFSKMVRFVPLVALPTAWETADLLFHQFGLPEDIVSDRGPQFTSRVWKELMGKLNITVSLTSGYHPQDNPAGGMGQPGAGLPAASLPLEHPYIGPARSGEMVPEERTDVGGDAPKPTDGRAGATDKLEARYEDPYSITSRVNKVTYRVGLAGSSRASRAFHISSLKPMREGPLAEEEDSSEIPLLPLEMEQGPVYRIRSLLDGRGRGLQYLVDWEGYGPEERCWGPASQILGPHRLIP</sequence>
<dbReference type="GO" id="GO:0016787">
    <property type="term" value="F:hydrolase activity"/>
    <property type="evidence" value="ECO:0007669"/>
    <property type="project" value="UniProtKB-KW"/>
</dbReference>
<evidence type="ECO:0000256" key="8">
    <source>
        <dbReference type="SAM" id="MobiDB-lite"/>
    </source>
</evidence>
<evidence type="ECO:0000256" key="3">
    <source>
        <dbReference type="ARBA" id="ARBA00022695"/>
    </source>
</evidence>
<evidence type="ECO:0000259" key="10">
    <source>
        <dbReference type="PROSITE" id="PS50994"/>
    </source>
</evidence>
<dbReference type="GO" id="GO:0003676">
    <property type="term" value="F:nucleic acid binding"/>
    <property type="evidence" value="ECO:0007669"/>
    <property type="project" value="InterPro"/>
</dbReference>
<evidence type="ECO:0000256" key="7">
    <source>
        <dbReference type="ARBA" id="ARBA00022918"/>
    </source>
</evidence>
<dbReference type="SUPFAM" id="SSF53098">
    <property type="entry name" value="Ribonuclease H-like"/>
    <property type="match status" value="1"/>
</dbReference>
<dbReference type="SUPFAM" id="SSF56672">
    <property type="entry name" value="DNA/RNA polymerases"/>
    <property type="match status" value="1"/>
</dbReference>
<evidence type="ECO:0000256" key="4">
    <source>
        <dbReference type="ARBA" id="ARBA00022722"/>
    </source>
</evidence>
<dbReference type="GO" id="GO:0003964">
    <property type="term" value="F:RNA-directed DNA polymerase activity"/>
    <property type="evidence" value="ECO:0007669"/>
    <property type="project" value="UniProtKB-KW"/>
</dbReference>
<dbReference type="InterPro" id="IPR050951">
    <property type="entry name" value="Retrovirus_Pol_polyprotein"/>
</dbReference>
<evidence type="ECO:0000313" key="12">
    <source>
        <dbReference type="Proteomes" id="UP001239994"/>
    </source>
</evidence>
<feature type="domain" description="Chromo" evidence="9">
    <location>
        <begin position="317"/>
        <end position="360"/>
    </location>
</feature>
<evidence type="ECO:0000256" key="2">
    <source>
        <dbReference type="ARBA" id="ARBA00022679"/>
    </source>
</evidence>
<feature type="region of interest" description="Disordered" evidence="8">
    <location>
        <begin position="219"/>
        <end position="245"/>
    </location>
</feature>
<name>A0AAD8ZH48_9TELE</name>
<dbReference type="PANTHER" id="PTHR37984:SF5">
    <property type="entry name" value="PROTEIN NYNRIN-LIKE"/>
    <property type="match status" value="1"/>
</dbReference>
<dbReference type="InterPro" id="IPR000953">
    <property type="entry name" value="Chromo/chromo_shadow_dom"/>
</dbReference>
<reference evidence="11" key="1">
    <citation type="submission" date="2023-03" db="EMBL/GenBank/DDBJ databases">
        <title>Electrophorus voltai genome.</title>
        <authorList>
            <person name="Bian C."/>
        </authorList>
    </citation>
    <scope>NUCLEOTIDE SEQUENCE</scope>
    <source>
        <strain evidence="11">CB-2022</strain>
        <tissue evidence="11">Muscle</tissue>
    </source>
</reference>
<protein>
    <recommendedName>
        <fullName evidence="13">Integrase catalytic domain-containing protein</fullName>
    </recommendedName>
</protein>
<dbReference type="InterPro" id="IPR056924">
    <property type="entry name" value="SH3_Tf2-1"/>
</dbReference>
<dbReference type="SUPFAM" id="SSF54160">
    <property type="entry name" value="Chromo domain-like"/>
    <property type="match status" value="1"/>
</dbReference>
<dbReference type="InterPro" id="IPR016197">
    <property type="entry name" value="Chromo-like_dom_sf"/>
</dbReference>
<dbReference type="EMBL" id="JAROKS010000012">
    <property type="protein sequence ID" value="KAK1798925.1"/>
    <property type="molecule type" value="Genomic_DNA"/>
</dbReference>
<keyword evidence="7" id="KW-0695">RNA-directed DNA polymerase</keyword>
<dbReference type="PROSITE" id="PS50013">
    <property type="entry name" value="CHROMO_2"/>
    <property type="match status" value="1"/>
</dbReference>
<keyword evidence="12" id="KW-1185">Reference proteome</keyword>
<dbReference type="PROSITE" id="PS50994">
    <property type="entry name" value="INTEGRASE"/>
    <property type="match status" value="1"/>
</dbReference>
<keyword evidence="6" id="KW-0378">Hydrolase</keyword>
<feature type="compositionally biased region" description="Basic and acidic residues" evidence="8">
    <location>
        <begin position="225"/>
        <end position="245"/>
    </location>
</feature>
<organism evidence="11 12">
    <name type="scientific">Electrophorus voltai</name>
    <dbReference type="NCBI Taxonomy" id="2609070"/>
    <lineage>
        <taxon>Eukaryota</taxon>
        <taxon>Metazoa</taxon>
        <taxon>Chordata</taxon>
        <taxon>Craniata</taxon>
        <taxon>Vertebrata</taxon>
        <taxon>Euteleostomi</taxon>
        <taxon>Actinopterygii</taxon>
        <taxon>Neopterygii</taxon>
        <taxon>Teleostei</taxon>
        <taxon>Ostariophysi</taxon>
        <taxon>Gymnotiformes</taxon>
        <taxon>Gymnotoidei</taxon>
        <taxon>Gymnotidae</taxon>
        <taxon>Electrophorus</taxon>
    </lineage>
</organism>
<evidence type="ECO:0000256" key="6">
    <source>
        <dbReference type="ARBA" id="ARBA00022801"/>
    </source>
</evidence>
<dbReference type="Pfam" id="PF00665">
    <property type="entry name" value="rve"/>
    <property type="match status" value="1"/>
</dbReference>
<dbReference type="GO" id="GO:0015074">
    <property type="term" value="P:DNA integration"/>
    <property type="evidence" value="ECO:0007669"/>
    <property type="project" value="InterPro"/>
</dbReference>
<keyword evidence="3" id="KW-0548">Nucleotidyltransferase</keyword>
<dbReference type="InterPro" id="IPR036397">
    <property type="entry name" value="RNaseH_sf"/>
</dbReference>
<feature type="domain" description="Integrase catalytic" evidence="10">
    <location>
        <begin position="92"/>
        <end position="191"/>
    </location>
</feature>